<feature type="compositionally biased region" description="Low complexity" evidence="1">
    <location>
        <begin position="112"/>
        <end position="123"/>
    </location>
</feature>
<proteinExistence type="predicted"/>
<protein>
    <submittedName>
        <fullName evidence="2">Uncharacterized protein</fullName>
    </submittedName>
</protein>
<organism evidence="2 3">
    <name type="scientific">Asticcacaulis biprosthecium C19</name>
    <dbReference type="NCBI Taxonomy" id="715226"/>
    <lineage>
        <taxon>Bacteria</taxon>
        <taxon>Pseudomonadati</taxon>
        <taxon>Pseudomonadota</taxon>
        <taxon>Alphaproteobacteria</taxon>
        <taxon>Caulobacterales</taxon>
        <taxon>Caulobacteraceae</taxon>
        <taxon>Asticcacaulis</taxon>
    </lineage>
</organism>
<feature type="compositionally biased region" description="Basic residues" evidence="1">
    <location>
        <begin position="124"/>
        <end position="133"/>
    </location>
</feature>
<feature type="region of interest" description="Disordered" evidence="1">
    <location>
        <begin position="86"/>
        <end position="133"/>
    </location>
</feature>
<keyword evidence="3" id="KW-1185">Reference proteome</keyword>
<evidence type="ECO:0000313" key="3">
    <source>
        <dbReference type="Proteomes" id="UP000006512"/>
    </source>
</evidence>
<dbReference type="HOGENOM" id="CLU_1902358_0_0_5"/>
<name>F4QJV8_9CAUL</name>
<dbReference type="AlphaFoldDB" id="F4QJV8"/>
<dbReference type="EMBL" id="GL883077">
    <property type="protein sequence ID" value="EGF93215.1"/>
    <property type="molecule type" value="Genomic_DNA"/>
</dbReference>
<sequence length="133" mass="13849">MGGKAIDRYRSGAVVGKNRSIVDQDMQRPQGLDGITDQVGNAGGLAEVTADGCGVDADRFQFGNQVQGIVARAVVVDRDIVALARKGHGDGPADALGGAGDQGALSQRDGNRSGSGPCSGRGSRQARRWRSWW</sequence>
<accession>F4QJV8</accession>
<reference evidence="3" key="1">
    <citation type="submission" date="2011-03" db="EMBL/GenBank/DDBJ databases">
        <title>Draft genome sequence of Brevundimonas diminuta.</title>
        <authorList>
            <person name="Brown P.J.B."/>
            <person name="Buechlein A."/>
            <person name="Hemmerich C."/>
            <person name="Brun Y.V."/>
        </authorList>
    </citation>
    <scope>NUCLEOTIDE SEQUENCE [LARGE SCALE GENOMIC DNA]</scope>
    <source>
        <strain evidence="3">C19</strain>
    </source>
</reference>
<evidence type="ECO:0000313" key="2">
    <source>
        <dbReference type="EMBL" id="EGF93215.1"/>
    </source>
</evidence>
<gene>
    <name evidence="2" type="ORF">ABI_16550</name>
</gene>
<dbReference type="Proteomes" id="UP000006512">
    <property type="component" value="Unassembled WGS sequence"/>
</dbReference>
<evidence type="ECO:0000256" key="1">
    <source>
        <dbReference type="SAM" id="MobiDB-lite"/>
    </source>
</evidence>